<name>A0ABP7W4H2_9FLAO</name>
<protein>
    <recommendedName>
        <fullName evidence="3">Lipoprotein</fullName>
    </recommendedName>
</protein>
<dbReference type="Proteomes" id="UP001500367">
    <property type="component" value="Unassembled WGS sequence"/>
</dbReference>
<dbReference type="RefSeq" id="WP_344817373.1">
    <property type="nucleotide sequence ID" value="NZ_BAABCT010000014.1"/>
</dbReference>
<proteinExistence type="predicted"/>
<comment type="caution">
    <text evidence="1">The sequence shown here is derived from an EMBL/GenBank/DDBJ whole genome shotgun (WGS) entry which is preliminary data.</text>
</comment>
<accession>A0ABP7W4H2</accession>
<evidence type="ECO:0000313" key="2">
    <source>
        <dbReference type="Proteomes" id="UP001500367"/>
    </source>
</evidence>
<sequence>MKNFLVFILILVSKSLFACGFYPYGEELRFSFFFPEITGYKSYSTFYYSANTFEPKEIYDEFDKMPNEVLWVSYCKNKVSYKSVEEVLQSYSLGDINQQTNNEMLRYLYKIKDYEAINYLKFAKNCEFFNSWVDDPWERNDAMVLPQRTKLLNQAIKLSQSTTNKALQFRYTFLAIRMAFYNRDLEKIKMLFDRVYQTKSDKDILFYWSLYFRTLAEQDKALANFYAAQVFVNAADKRFMVSQQFNSEVAIEDVLKYAKTNKEKANVYLLAAIKKHDKSLEYIKKVYEYQPNFDGLSFLLLREVNKIEDWVFTPYYSLFEPSVATNSFWNNEENSIKDVLKRVETDREYASQLLDFINSVNLNSIENPTFWKTCKAYLFYITKDYASSLSLLEELKTSKNSEFAANQIDVIKALVLTANQDYGKAILLNEVKPIILKNKHFRKFIFALGRELEFKGNTTDAALLYSVMNNNYTNYNENHDYYNITFWKSKDNKGDTYSDFFNDYFDYINAVYAPEQVEVLIQNVYNNRDKTDEFSKFKYAILEKEIPRLYDLVGTKYIRLNKLTKALNSFKKVDNKLWNDKYSDWERNGNSWAYGSNIFDKNPFYELKYTPEFIPIKDTIRLNKYTVTKQLIKYINKAENPKEKDKDYYYFLVANCYYNMTQYGNSWMMRRYYWTSDGNRSVMIDDKEFFECNSAKTYYLLAFKNAKTEKFKALCLRMIGRCEKNKLDYLADENYSDSYADYQNYLFGKNKYYQDLKVNYSKHYEELTSDCEAFEDYFKARR</sequence>
<dbReference type="EMBL" id="BAABCT010000014">
    <property type="protein sequence ID" value="GAA4080903.1"/>
    <property type="molecule type" value="Genomic_DNA"/>
</dbReference>
<organism evidence="1 2">
    <name type="scientific">Flavobacterium cheonanense</name>
    <dbReference type="NCBI Taxonomy" id="706183"/>
    <lineage>
        <taxon>Bacteria</taxon>
        <taxon>Pseudomonadati</taxon>
        <taxon>Bacteroidota</taxon>
        <taxon>Flavobacteriia</taxon>
        <taxon>Flavobacteriales</taxon>
        <taxon>Flavobacteriaceae</taxon>
        <taxon>Flavobacterium</taxon>
    </lineage>
</organism>
<gene>
    <name evidence="1" type="ORF">GCM10022389_28770</name>
</gene>
<reference evidence="2" key="1">
    <citation type="journal article" date="2019" name="Int. J. Syst. Evol. Microbiol.">
        <title>The Global Catalogue of Microorganisms (GCM) 10K type strain sequencing project: providing services to taxonomists for standard genome sequencing and annotation.</title>
        <authorList>
            <consortium name="The Broad Institute Genomics Platform"/>
            <consortium name="The Broad Institute Genome Sequencing Center for Infectious Disease"/>
            <person name="Wu L."/>
            <person name="Ma J."/>
        </authorList>
    </citation>
    <scope>NUCLEOTIDE SEQUENCE [LARGE SCALE GENOMIC DNA]</scope>
    <source>
        <strain evidence="2">JCM 17069</strain>
    </source>
</reference>
<evidence type="ECO:0000313" key="1">
    <source>
        <dbReference type="EMBL" id="GAA4080903.1"/>
    </source>
</evidence>
<evidence type="ECO:0008006" key="3">
    <source>
        <dbReference type="Google" id="ProtNLM"/>
    </source>
</evidence>
<keyword evidence="2" id="KW-1185">Reference proteome</keyword>